<dbReference type="STRING" id="1909395.BKM31_17670"/>
<dbReference type="OrthoDB" id="3203527at2"/>
<dbReference type="InterPro" id="IPR029035">
    <property type="entry name" value="DHS-like_NAD/FAD-binding_dom"/>
</dbReference>
<evidence type="ECO:0000313" key="4">
    <source>
        <dbReference type="EMBL" id="AQZ63046.1"/>
    </source>
</evidence>
<dbReference type="KEGG" id="noa:BKM31_17670"/>
<dbReference type="CDD" id="cd07035">
    <property type="entry name" value="TPP_PYR_POX_like"/>
    <property type="match status" value="1"/>
</dbReference>
<dbReference type="GO" id="GO:0009097">
    <property type="term" value="P:isoleucine biosynthetic process"/>
    <property type="evidence" value="ECO:0007669"/>
    <property type="project" value="TreeGrafter"/>
</dbReference>
<feature type="domain" description="Thiamine pyrophosphate enzyme N-terminal TPP-binding" evidence="3">
    <location>
        <begin position="21"/>
        <end position="107"/>
    </location>
</feature>
<dbReference type="InterPro" id="IPR012001">
    <property type="entry name" value="Thiamin_PyroP_enz_TPP-bd_dom"/>
</dbReference>
<dbReference type="Pfam" id="PF02776">
    <property type="entry name" value="TPP_enzyme_N"/>
    <property type="match status" value="1"/>
</dbReference>
<organism evidence="4 5">
    <name type="scientific">[Actinomadura] parvosata subsp. kistnae</name>
    <dbReference type="NCBI Taxonomy" id="1909395"/>
    <lineage>
        <taxon>Bacteria</taxon>
        <taxon>Bacillati</taxon>
        <taxon>Actinomycetota</taxon>
        <taxon>Actinomycetes</taxon>
        <taxon>Streptosporangiales</taxon>
        <taxon>Streptosporangiaceae</taxon>
        <taxon>Nonomuraea</taxon>
    </lineage>
</organism>
<dbReference type="Gene3D" id="3.40.50.1220">
    <property type="entry name" value="TPP-binding domain"/>
    <property type="match status" value="1"/>
</dbReference>
<evidence type="ECO:0000259" key="3">
    <source>
        <dbReference type="Pfam" id="PF02776"/>
    </source>
</evidence>
<name>A0A1U9ZYK7_9ACTN</name>
<dbReference type="GO" id="GO:0003984">
    <property type="term" value="F:acetolactate synthase activity"/>
    <property type="evidence" value="ECO:0007669"/>
    <property type="project" value="TreeGrafter"/>
</dbReference>
<sequence length="543" mass="56249">MSSQSLHREPALPSAAFGAAVAGLGIADVFTTAGEDTAALAAALAPHRVRVVDARHEAGAVAMACGSTLASGRRPAVLMLAASDALAAAVPGILDAVASRTPLLVFTPPARPAPGDRILTDLTLADAAGALTYDLPGSRAVGTIVADAARVAEEHRLPVVICLPDLHAGDGTASDTGEVPDAEPPMDLLAAPMAAPAVVEDLAQLLGRARRPVFLAGRGSIRARAELEALAEQAGALLATSAAACGLFTGNPWSLGIAGVLAPPDMADLLDAADLVIAWGCSLDGWTTRHGLMAPKARLAQIDLDPAALGLYQRVDLGVAGDCARTARAVQQALPAQDGYRTTQVRHRIATRGHWHDIGYQPMLEPADRIDPRTLTMALDAILPDQRTLTVEHGPLMGHALSYLRTPDAGAFRLAGSRLGLASGIGAALARPDRPAVTTLELDSALSTAADLESAARLRARLLVVVYDEDQRQHRGEDATGRVADLTLIAAGHGCPSVVVRCAADLSPLGDWLAAPEGYPLLLHAHITPCRWWAEQLTDAGTP</sequence>
<dbReference type="InterPro" id="IPR012000">
    <property type="entry name" value="Thiamin_PyroP_enz_cen_dom"/>
</dbReference>
<dbReference type="SUPFAM" id="SSF52518">
    <property type="entry name" value="Thiamin diphosphate-binding fold (THDP-binding)"/>
    <property type="match status" value="2"/>
</dbReference>
<protein>
    <recommendedName>
        <fullName evidence="6">Thiamine pyrophosphate-binding protein</fullName>
    </recommendedName>
</protein>
<dbReference type="Gene3D" id="3.40.50.970">
    <property type="match status" value="2"/>
</dbReference>
<dbReference type="EMBL" id="CP017717">
    <property type="protein sequence ID" value="AQZ63046.1"/>
    <property type="molecule type" value="Genomic_DNA"/>
</dbReference>
<dbReference type="GO" id="GO:0050660">
    <property type="term" value="F:flavin adenine dinucleotide binding"/>
    <property type="evidence" value="ECO:0007669"/>
    <property type="project" value="TreeGrafter"/>
</dbReference>
<gene>
    <name evidence="4" type="ORF">BKM31_17670</name>
</gene>
<reference evidence="5" key="1">
    <citation type="journal article" date="2017" name="Med. Chem. Commun.">
        <title>Nonomuraea sp. ATCC 55076 harbours the largest actinomycete chromosome to date and the kistamicin biosynthetic gene cluster.</title>
        <authorList>
            <person name="Nazari B."/>
            <person name="Forneris C.C."/>
            <person name="Gibson M.I."/>
            <person name="Moon K."/>
            <person name="Schramma K.R."/>
            <person name="Seyedsayamdost M.R."/>
        </authorList>
    </citation>
    <scope>NUCLEOTIDE SEQUENCE [LARGE SCALE GENOMIC DNA]</scope>
    <source>
        <strain evidence="5">ATCC 55076</strain>
    </source>
</reference>
<dbReference type="PANTHER" id="PTHR18968">
    <property type="entry name" value="THIAMINE PYROPHOSPHATE ENZYMES"/>
    <property type="match status" value="1"/>
</dbReference>
<dbReference type="CDD" id="cd00568">
    <property type="entry name" value="TPP_enzymes"/>
    <property type="match status" value="1"/>
</dbReference>
<dbReference type="GO" id="GO:0030976">
    <property type="term" value="F:thiamine pyrophosphate binding"/>
    <property type="evidence" value="ECO:0007669"/>
    <property type="project" value="InterPro"/>
</dbReference>
<dbReference type="Pfam" id="PF00205">
    <property type="entry name" value="TPP_enzyme_M"/>
    <property type="match status" value="1"/>
</dbReference>
<proteinExistence type="inferred from homology"/>
<dbReference type="InterPro" id="IPR045229">
    <property type="entry name" value="TPP_enz"/>
</dbReference>
<evidence type="ECO:0000259" key="2">
    <source>
        <dbReference type="Pfam" id="PF00205"/>
    </source>
</evidence>
<keyword evidence="5" id="KW-1185">Reference proteome</keyword>
<dbReference type="SUPFAM" id="SSF52467">
    <property type="entry name" value="DHS-like NAD/FAD-binding domain"/>
    <property type="match status" value="1"/>
</dbReference>
<evidence type="ECO:0008006" key="6">
    <source>
        <dbReference type="Google" id="ProtNLM"/>
    </source>
</evidence>
<dbReference type="PANTHER" id="PTHR18968:SF13">
    <property type="entry name" value="ACETOLACTATE SYNTHASE CATALYTIC SUBUNIT, MITOCHONDRIAL"/>
    <property type="match status" value="1"/>
</dbReference>
<accession>A0A1U9ZYK7</accession>
<dbReference type="GO" id="GO:0009099">
    <property type="term" value="P:L-valine biosynthetic process"/>
    <property type="evidence" value="ECO:0007669"/>
    <property type="project" value="TreeGrafter"/>
</dbReference>
<dbReference type="RefSeq" id="WP_080039233.1">
    <property type="nucleotide sequence ID" value="NZ_CP017717.1"/>
</dbReference>
<evidence type="ECO:0000313" key="5">
    <source>
        <dbReference type="Proteomes" id="UP000190797"/>
    </source>
</evidence>
<dbReference type="Proteomes" id="UP000190797">
    <property type="component" value="Chromosome"/>
</dbReference>
<comment type="similarity">
    <text evidence="1">Belongs to the TPP enzyme family.</text>
</comment>
<feature type="domain" description="Thiamine pyrophosphate enzyme central" evidence="2">
    <location>
        <begin position="199"/>
        <end position="329"/>
    </location>
</feature>
<dbReference type="GO" id="GO:0000287">
    <property type="term" value="F:magnesium ion binding"/>
    <property type="evidence" value="ECO:0007669"/>
    <property type="project" value="InterPro"/>
</dbReference>
<dbReference type="GO" id="GO:0005948">
    <property type="term" value="C:acetolactate synthase complex"/>
    <property type="evidence" value="ECO:0007669"/>
    <property type="project" value="TreeGrafter"/>
</dbReference>
<dbReference type="AlphaFoldDB" id="A0A1U9ZYK7"/>
<evidence type="ECO:0000256" key="1">
    <source>
        <dbReference type="ARBA" id="ARBA00007812"/>
    </source>
</evidence>
<dbReference type="InterPro" id="IPR029061">
    <property type="entry name" value="THDP-binding"/>
</dbReference>